<reference evidence="2 3" key="1">
    <citation type="journal article" date="2020" name="ISME J.">
        <title>Uncovering the hidden diversity of litter-decomposition mechanisms in mushroom-forming fungi.</title>
        <authorList>
            <person name="Floudas D."/>
            <person name="Bentzer J."/>
            <person name="Ahren D."/>
            <person name="Johansson T."/>
            <person name="Persson P."/>
            <person name="Tunlid A."/>
        </authorList>
    </citation>
    <scope>NUCLEOTIDE SEQUENCE [LARGE SCALE GENOMIC DNA]</scope>
    <source>
        <strain evidence="2 3">CBS 661.87</strain>
    </source>
</reference>
<keyword evidence="3" id="KW-1185">Reference proteome</keyword>
<dbReference type="AlphaFoldDB" id="A0A8H5HF32"/>
<dbReference type="OrthoDB" id="3267100at2759"/>
<dbReference type="Proteomes" id="UP000565441">
    <property type="component" value="Unassembled WGS sequence"/>
</dbReference>
<sequence length="209" mass="23299">MGAKSLHTPYFESRDAVVLKTPNDILEMDDMPPKAERRLFGDSRYPVNSRYTLQWLSPVDWPVLRMFPNNTDAAFVSRKPKPAETLLHYNYGAAAVKHWGRNIDVLTNRPNVPRPSAPQAAPLDPSRVIGDQTKTTGKLAEARDQAGQQLSSGNGGGGSAVAGGHSEKWDEDDVMLFFWGNTKAATERHAKRERVREEKIYNWRAGIVG</sequence>
<proteinExistence type="predicted"/>
<comment type="caution">
    <text evidence="2">The sequence shown here is derived from an EMBL/GenBank/DDBJ whole genome shotgun (WGS) entry which is preliminary data.</text>
</comment>
<protein>
    <submittedName>
        <fullName evidence="2">Uncharacterized protein</fullName>
    </submittedName>
</protein>
<evidence type="ECO:0000256" key="1">
    <source>
        <dbReference type="SAM" id="MobiDB-lite"/>
    </source>
</evidence>
<dbReference type="EMBL" id="JAACJP010000009">
    <property type="protein sequence ID" value="KAF5382213.1"/>
    <property type="molecule type" value="Genomic_DNA"/>
</dbReference>
<evidence type="ECO:0000313" key="3">
    <source>
        <dbReference type="Proteomes" id="UP000565441"/>
    </source>
</evidence>
<feature type="region of interest" description="Disordered" evidence="1">
    <location>
        <begin position="108"/>
        <end position="166"/>
    </location>
</feature>
<name>A0A8H5HF32_9AGAR</name>
<accession>A0A8H5HF32</accession>
<evidence type="ECO:0000313" key="2">
    <source>
        <dbReference type="EMBL" id="KAF5382213.1"/>
    </source>
</evidence>
<organism evidence="2 3">
    <name type="scientific">Tricholomella constricta</name>
    <dbReference type="NCBI Taxonomy" id="117010"/>
    <lineage>
        <taxon>Eukaryota</taxon>
        <taxon>Fungi</taxon>
        <taxon>Dikarya</taxon>
        <taxon>Basidiomycota</taxon>
        <taxon>Agaricomycotina</taxon>
        <taxon>Agaricomycetes</taxon>
        <taxon>Agaricomycetidae</taxon>
        <taxon>Agaricales</taxon>
        <taxon>Tricholomatineae</taxon>
        <taxon>Lyophyllaceae</taxon>
        <taxon>Tricholomella</taxon>
    </lineage>
</organism>
<gene>
    <name evidence="2" type="ORF">D9615_004418</name>
</gene>